<sequence>MKKAIWALPTVLIFGYIVYMQLKMAGPDPDEFRVQIDKIEKREDVLMIFGSVENLTNKDWNSIGIEVEFYDSEGKFIDETSGLGSNLRVLKGYQTENFKLSEPLAFLRIENYSVTKAKVVGGYRY</sequence>
<dbReference type="Proteomes" id="UP000622317">
    <property type="component" value="Unassembled WGS sequence"/>
</dbReference>
<evidence type="ECO:0000313" key="1">
    <source>
        <dbReference type="EMBL" id="MBD5779963.1"/>
    </source>
</evidence>
<dbReference type="EMBL" id="JACYFG010000024">
    <property type="protein sequence ID" value="MBD5779963.1"/>
    <property type="molecule type" value="Genomic_DNA"/>
</dbReference>
<accession>A0A927F7M8</accession>
<reference evidence="1" key="1">
    <citation type="submission" date="2020-09" db="EMBL/GenBank/DDBJ databases">
        <title>Pelagicoccus enzymogenes sp. nov. with an EPS production, isolated from marine sediment.</title>
        <authorList>
            <person name="Feng X."/>
        </authorList>
    </citation>
    <scope>NUCLEOTIDE SEQUENCE</scope>
    <source>
        <strain evidence="1">NFK12</strain>
    </source>
</reference>
<protein>
    <submittedName>
        <fullName evidence="1">Uncharacterized protein</fullName>
    </submittedName>
</protein>
<dbReference type="AlphaFoldDB" id="A0A927F7M8"/>
<proteinExistence type="predicted"/>
<comment type="caution">
    <text evidence="1">The sequence shown here is derived from an EMBL/GenBank/DDBJ whole genome shotgun (WGS) entry which is preliminary data.</text>
</comment>
<keyword evidence="2" id="KW-1185">Reference proteome</keyword>
<gene>
    <name evidence="1" type="ORF">IEN85_10730</name>
</gene>
<name>A0A927F7M8_9BACT</name>
<evidence type="ECO:0000313" key="2">
    <source>
        <dbReference type="Proteomes" id="UP000622317"/>
    </source>
</evidence>
<organism evidence="1 2">
    <name type="scientific">Pelagicoccus enzymogenes</name>
    <dbReference type="NCBI Taxonomy" id="2773457"/>
    <lineage>
        <taxon>Bacteria</taxon>
        <taxon>Pseudomonadati</taxon>
        <taxon>Verrucomicrobiota</taxon>
        <taxon>Opitutia</taxon>
        <taxon>Puniceicoccales</taxon>
        <taxon>Pelagicoccaceae</taxon>
        <taxon>Pelagicoccus</taxon>
    </lineage>
</organism>